<dbReference type="OrthoDB" id="2012566at2759"/>
<proteinExistence type="predicted"/>
<accession>A0A165CVL9</accession>
<feature type="compositionally biased region" description="Polar residues" evidence="1">
    <location>
        <begin position="28"/>
        <end position="43"/>
    </location>
</feature>
<dbReference type="PANTHER" id="PTHR43611:SF3">
    <property type="entry name" value="FLAVIN MONONUCLEOTIDE HYDROLASE 1, CHLOROPLATIC"/>
    <property type="match status" value="1"/>
</dbReference>
<dbReference type="PANTHER" id="PTHR43611">
    <property type="entry name" value="ALPHA-D-GLUCOSE 1-PHOSPHATE PHOSPHATASE"/>
    <property type="match status" value="1"/>
</dbReference>
<dbReference type="InterPro" id="IPR006439">
    <property type="entry name" value="HAD-SF_hydro_IA"/>
</dbReference>
<feature type="compositionally biased region" description="Basic and acidic residues" evidence="1">
    <location>
        <begin position="44"/>
        <end position="59"/>
    </location>
</feature>
<dbReference type="SFLD" id="SFLDG01129">
    <property type="entry name" value="C1.5:_HAD__Beta-PGM__Phosphata"/>
    <property type="match status" value="1"/>
</dbReference>
<evidence type="ECO:0000256" key="1">
    <source>
        <dbReference type="SAM" id="MobiDB-lite"/>
    </source>
</evidence>
<dbReference type="InterPro" id="IPR036412">
    <property type="entry name" value="HAD-like_sf"/>
</dbReference>
<dbReference type="Gene3D" id="1.10.150.240">
    <property type="entry name" value="Putative phosphatase, domain 2"/>
    <property type="match status" value="1"/>
</dbReference>
<protein>
    <submittedName>
        <fullName evidence="2">HAD-like protein</fullName>
    </submittedName>
</protein>
<dbReference type="InParanoid" id="A0A165CVL9"/>
<dbReference type="InterPro" id="IPR023198">
    <property type="entry name" value="PGP-like_dom2"/>
</dbReference>
<sequence length="598" mass="67528">MSAPKSSRSTMSKSPSLARLFEKLLPKSRSSTALNKNALPSQTRLDETKDLKDIKDSRRQTVTVVLNGKSSEDSSAGHRDIAEPVKGHSRNTSATATEVTSLKIAPPTSAITSPLGYVQPYDTIIFDIGDVLFTWEPVPNHSIPGATFKLILRSHEFYAYEAGKLTEEAFYQATADRLKVPFEDVRSAFHGARESLAPNPLMPPLIRQLKENHKILAASNISEPDFTWLHARPGFQWDLFDHIHTSYAIGQRKPDLAFFQAVLESEKLDPARTIFIDDKVENVLTAKSLGVAGFVFRDQESAVRTLWAMCADPVERGWKWVEENKGKMHSYTGLGKDVEENFTQILILELTGREDIVDYVKYDRLFHFYQGDKQPTIKEFPYDMDTTSIGLSICPHIKPEMRQDVLNEMLTYLNQDGIIQTYFDRKRPRIDPIVCCNVLTLFSLNGRADEPLLDKTKKWVGDVFQTRAYLGGTTYYHCPEAFLFFFSRLLSHNPVFHSLYFDALITRIRERVGIVSEACGLALRMLLCAQLDIDPGQDFKLLLLTQEPDGGWPAGGFYRYPGNGVMIGHRGWVTCVALEAIKRGRERGWSADLTTVVC</sequence>
<name>A0A165CVL9_9BASI</name>
<evidence type="ECO:0000313" key="2">
    <source>
        <dbReference type="EMBL" id="KZT51480.1"/>
    </source>
</evidence>
<keyword evidence="3" id="KW-1185">Reference proteome</keyword>
<dbReference type="Proteomes" id="UP000076842">
    <property type="component" value="Unassembled WGS sequence"/>
</dbReference>
<reference evidence="2 3" key="1">
    <citation type="journal article" date="2016" name="Mol. Biol. Evol.">
        <title>Comparative Genomics of Early-Diverging Mushroom-Forming Fungi Provides Insights into the Origins of Lignocellulose Decay Capabilities.</title>
        <authorList>
            <person name="Nagy L.G."/>
            <person name="Riley R."/>
            <person name="Tritt A."/>
            <person name="Adam C."/>
            <person name="Daum C."/>
            <person name="Floudas D."/>
            <person name="Sun H."/>
            <person name="Yadav J.S."/>
            <person name="Pangilinan J."/>
            <person name="Larsson K.H."/>
            <person name="Matsuura K."/>
            <person name="Barry K."/>
            <person name="Labutti K."/>
            <person name="Kuo R."/>
            <person name="Ohm R.A."/>
            <person name="Bhattacharya S.S."/>
            <person name="Shirouzu T."/>
            <person name="Yoshinaga Y."/>
            <person name="Martin F.M."/>
            <person name="Grigoriev I.V."/>
            <person name="Hibbett D.S."/>
        </authorList>
    </citation>
    <scope>NUCLEOTIDE SEQUENCE [LARGE SCALE GENOMIC DNA]</scope>
    <source>
        <strain evidence="2 3">HHB12733</strain>
    </source>
</reference>
<dbReference type="EMBL" id="KV424105">
    <property type="protein sequence ID" value="KZT51480.1"/>
    <property type="molecule type" value="Genomic_DNA"/>
</dbReference>
<dbReference type="AlphaFoldDB" id="A0A165CVL9"/>
<dbReference type="STRING" id="1353952.A0A165CVL9"/>
<organism evidence="2 3">
    <name type="scientific">Calocera cornea HHB12733</name>
    <dbReference type="NCBI Taxonomy" id="1353952"/>
    <lineage>
        <taxon>Eukaryota</taxon>
        <taxon>Fungi</taxon>
        <taxon>Dikarya</taxon>
        <taxon>Basidiomycota</taxon>
        <taxon>Agaricomycotina</taxon>
        <taxon>Dacrymycetes</taxon>
        <taxon>Dacrymycetales</taxon>
        <taxon>Dacrymycetaceae</taxon>
        <taxon>Calocera</taxon>
    </lineage>
</organism>
<dbReference type="InterPro" id="IPR023214">
    <property type="entry name" value="HAD_sf"/>
</dbReference>
<dbReference type="NCBIfam" id="TIGR01509">
    <property type="entry name" value="HAD-SF-IA-v3"/>
    <property type="match status" value="1"/>
</dbReference>
<dbReference type="CDD" id="cd02603">
    <property type="entry name" value="HAD_sEH-N_like"/>
    <property type="match status" value="1"/>
</dbReference>
<dbReference type="SUPFAM" id="SSF56784">
    <property type="entry name" value="HAD-like"/>
    <property type="match status" value="1"/>
</dbReference>
<evidence type="ECO:0000313" key="3">
    <source>
        <dbReference type="Proteomes" id="UP000076842"/>
    </source>
</evidence>
<feature type="compositionally biased region" description="Basic and acidic residues" evidence="1">
    <location>
        <begin position="70"/>
        <end position="86"/>
    </location>
</feature>
<dbReference type="GO" id="GO:0016791">
    <property type="term" value="F:phosphatase activity"/>
    <property type="evidence" value="ECO:0007669"/>
    <property type="project" value="UniProtKB-ARBA"/>
</dbReference>
<dbReference type="SFLD" id="SFLDS00003">
    <property type="entry name" value="Haloacid_Dehalogenase"/>
    <property type="match status" value="1"/>
</dbReference>
<gene>
    <name evidence="2" type="ORF">CALCODRAFT_487880</name>
</gene>
<feature type="region of interest" description="Disordered" evidence="1">
    <location>
        <begin position="28"/>
        <end position="94"/>
    </location>
</feature>
<dbReference type="Gene3D" id="3.40.50.1000">
    <property type="entry name" value="HAD superfamily/HAD-like"/>
    <property type="match status" value="1"/>
</dbReference>
<dbReference type="Pfam" id="PF00702">
    <property type="entry name" value="Hydrolase"/>
    <property type="match status" value="1"/>
</dbReference>